<comment type="similarity">
    <text evidence="1">Belongs to the peroxiredoxin family. AhpC/Prx1 subfamily.</text>
</comment>
<dbReference type="Pfam" id="PF10417">
    <property type="entry name" value="1-cysPrx_C"/>
    <property type="match status" value="1"/>
</dbReference>
<proteinExistence type="inferred from homology"/>
<comment type="caution">
    <text evidence="16">The sequence shown here is derived from an EMBL/GenBank/DDBJ whole genome shotgun (WGS) entry which is preliminary data.</text>
</comment>
<dbReference type="AlphaFoldDB" id="A0A177AYM9"/>
<evidence type="ECO:0000256" key="3">
    <source>
        <dbReference type="ARBA" id="ARBA00018824"/>
    </source>
</evidence>
<evidence type="ECO:0000256" key="11">
    <source>
        <dbReference type="ARBA" id="ARBA00049091"/>
    </source>
</evidence>
<evidence type="ECO:0000313" key="17">
    <source>
        <dbReference type="Proteomes" id="UP000078046"/>
    </source>
</evidence>
<dbReference type="SUPFAM" id="SSF52833">
    <property type="entry name" value="Thioredoxin-like"/>
    <property type="match status" value="1"/>
</dbReference>
<evidence type="ECO:0000256" key="10">
    <source>
        <dbReference type="ARBA" id="ARBA00032077"/>
    </source>
</evidence>
<evidence type="ECO:0000256" key="4">
    <source>
        <dbReference type="ARBA" id="ARBA00022559"/>
    </source>
</evidence>
<dbReference type="PROSITE" id="PS51352">
    <property type="entry name" value="THIOREDOXIN_2"/>
    <property type="match status" value="1"/>
</dbReference>
<dbReference type="InterPro" id="IPR012340">
    <property type="entry name" value="NA-bd_OB-fold"/>
</dbReference>
<dbReference type="SUPFAM" id="SSF50249">
    <property type="entry name" value="Nucleic acid-binding proteins"/>
    <property type="match status" value="1"/>
</dbReference>
<dbReference type="InterPro" id="IPR050217">
    <property type="entry name" value="Peroxiredoxin"/>
</dbReference>
<evidence type="ECO:0000313" key="16">
    <source>
        <dbReference type="EMBL" id="OAF66960.1"/>
    </source>
</evidence>
<dbReference type="GO" id="GO:0042744">
    <property type="term" value="P:hydrogen peroxide catabolic process"/>
    <property type="evidence" value="ECO:0007669"/>
    <property type="project" value="TreeGrafter"/>
</dbReference>
<dbReference type="PROSITE" id="PS50935">
    <property type="entry name" value="SSB"/>
    <property type="match status" value="1"/>
</dbReference>
<dbReference type="Gene3D" id="2.40.50.140">
    <property type="entry name" value="Nucleic acid-binding proteins"/>
    <property type="match status" value="1"/>
</dbReference>
<dbReference type="InterPro" id="IPR000866">
    <property type="entry name" value="AhpC/TSA"/>
</dbReference>
<keyword evidence="8" id="KW-1015">Disulfide bond</keyword>
<dbReference type="GO" id="GO:0003697">
    <property type="term" value="F:single-stranded DNA binding"/>
    <property type="evidence" value="ECO:0007669"/>
    <property type="project" value="InterPro"/>
</dbReference>
<evidence type="ECO:0000256" key="7">
    <source>
        <dbReference type="ARBA" id="ARBA00023125"/>
    </source>
</evidence>
<evidence type="ECO:0000256" key="6">
    <source>
        <dbReference type="ARBA" id="ARBA00023002"/>
    </source>
</evidence>
<dbReference type="NCBIfam" id="TIGR00621">
    <property type="entry name" value="ssb"/>
    <property type="match status" value="1"/>
</dbReference>
<dbReference type="InterPro" id="IPR036249">
    <property type="entry name" value="Thioredoxin-like_sf"/>
</dbReference>
<dbReference type="CDD" id="cd04496">
    <property type="entry name" value="SSB_OBF"/>
    <property type="match status" value="1"/>
</dbReference>
<dbReference type="OrthoDB" id="185659at2759"/>
<dbReference type="Proteomes" id="UP000078046">
    <property type="component" value="Unassembled WGS sequence"/>
</dbReference>
<dbReference type="Pfam" id="PF00436">
    <property type="entry name" value="SSB"/>
    <property type="match status" value="1"/>
</dbReference>
<keyword evidence="6" id="KW-0560">Oxidoreductase</keyword>
<keyword evidence="9" id="KW-0676">Redox-active center</keyword>
<dbReference type="EMBL" id="LWCA01000782">
    <property type="protein sequence ID" value="OAF66960.1"/>
    <property type="molecule type" value="Genomic_DNA"/>
</dbReference>
<keyword evidence="7 14" id="KW-0238">DNA-binding</keyword>
<protein>
    <recommendedName>
        <fullName evidence="3">Thioredoxin peroxidase</fullName>
        <ecNumber evidence="2">1.11.1.24</ecNumber>
    </recommendedName>
    <alternativeName>
        <fullName evidence="10">Peroxiredoxin</fullName>
    </alternativeName>
    <alternativeName>
        <fullName evidence="12">Thioredoxin-dependent peroxide reductase</fullName>
    </alternativeName>
    <alternativeName>
        <fullName evidence="13">Thioredoxin-dependent peroxiredoxin</fullName>
    </alternativeName>
</protein>
<evidence type="ECO:0000256" key="5">
    <source>
        <dbReference type="ARBA" id="ARBA00022862"/>
    </source>
</evidence>
<evidence type="ECO:0000256" key="13">
    <source>
        <dbReference type="ARBA" id="ARBA00079296"/>
    </source>
</evidence>
<dbReference type="InterPro" id="IPR011344">
    <property type="entry name" value="ssDNA-bd"/>
</dbReference>
<comment type="catalytic activity">
    <reaction evidence="11">
        <text>a hydroperoxide + [thioredoxin]-dithiol = an alcohol + [thioredoxin]-disulfide + H2O</text>
        <dbReference type="Rhea" id="RHEA:62620"/>
        <dbReference type="Rhea" id="RHEA-COMP:10698"/>
        <dbReference type="Rhea" id="RHEA-COMP:10700"/>
        <dbReference type="ChEBI" id="CHEBI:15377"/>
        <dbReference type="ChEBI" id="CHEBI:29950"/>
        <dbReference type="ChEBI" id="CHEBI:30879"/>
        <dbReference type="ChEBI" id="CHEBI:35924"/>
        <dbReference type="ChEBI" id="CHEBI:50058"/>
        <dbReference type="EC" id="1.11.1.24"/>
    </reaction>
</comment>
<dbReference type="InterPro" id="IPR000424">
    <property type="entry name" value="Primosome_PriB/ssb"/>
</dbReference>
<evidence type="ECO:0000256" key="1">
    <source>
        <dbReference type="ARBA" id="ARBA00009796"/>
    </source>
</evidence>
<evidence type="ECO:0000256" key="9">
    <source>
        <dbReference type="ARBA" id="ARBA00023284"/>
    </source>
</evidence>
<dbReference type="PANTHER" id="PTHR10681">
    <property type="entry name" value="THIOREDOXIN PEROXIDASE"/>
    <property type="match status" value="1"/>
</dbReference>
<evidence type="ECO:0000259" key="15">
    <source>
        <dbReference type="PROSITE" id="PS51352"/>
    </source>
</evidence>
<dbReference type="CDD" id="cd03015">
    <property type="entry name" value="PRX_Typ2cys"/>
    <property type="match status" value="1"/>
</dbReference>
<evidence type="ECO:0000256" key="14">
    <source>
        <dbReference type="PROSITE-ProRule" id="PRU00252"/>
    </source>
</evidence>
<feature type="domain" description="Thioredoxin" evidence="15">
    <location>
        <begin position="37"/>
        <end position="195"/>
    </location>
</feature>
<organism evidence="16 17">
    <name type="scientific">Intoshia linei</name>
    <dbReference type="NCBI Taxonomy" id="1819745"/>
    <lineage>
        <taxon>Eukaryota</taxon>
        <taxon>Metazoa</taxon>
        <taxon>Spiralia</taxon>
        <taxon>Lophotrochozoa</taxon>
        <taxon>Mesozoa</taxon>
        <taxon>Orthonectida</taxon>
        <taxon>Rhopaluridae</taxon>
        <taxon>Intoshia</taxon>
    </lineage>
</organism>
<evidence type="ECO:0000256" key="8">
    <source>
        <dbReference type="ARBA" id="ARBA00023157"/>
    </source>
</evidence>
<evidence type="ECO:0000256" key="12">
    <source>
        <dbReference type="ARBA" id="ARBA00078288"/>
    </source>
</evidence>
<gene>
    <name evidence="16" type="ORF">A3Q56_05266</name>
</gene>
<dbReference type="GO" id="GO:0045454">
    <property type="term" value="P:cell redox homeostasis"/>
    <property type="evidence" value="ECO:0007669"/>
    <property type="project" value="TreeGrafter"/>
</dbReference>
<keyword evidence="5" id="KW-0049">Antioxidant</keyword>
<dbReference type="GO" id="GO:0019430">
    <property type="term" value="P:removal of superoxide radicals"/>
    <property type="evidence" value="ECO:0007669"/>
    <property type="project" value="TreeGrafter"/>
</dbReference>
<dbReference type="Pfam" id="PF00578">
    <property type="entry name" value="AhpC-TSA"/>
    <property type="match status" value="1"/>
</dbReference>
<dbReference type="FunFam" id="3.40.30.10:FF:000003">
    <property type="entry name" value="Peroxiredoxin 1"/>
    <property type="match status" value="1"/>
</dbReference>
<dbReference type="GO" id="GO:0008379">
    <property type="term" value="F:thioredoxin peroxidase activity"/>
    <property type="evidence" value="ECO:0007669"/>
    <property type="project" value="TreeGrafter"/>
</dbReference>
<dbReference type="InterPro" id="IPR019479">
    <property type="entry name" value="Peroxiredoxin_C"/>
</dbReference>
<dbReference type="InterPro" id="IPR013766">
    <property type="entry name" value="Thioredoxin_domain"/>
</dbReference>
<accession>A0A177AYM9</accession>
<reference evidence="16 17" key="1">
    <citation type="submission" date="2016-04" db="EMBL/GenBank/DDBJ databases">
        <title>The genome of Intoshia linei affirms orthonectids as highly simplified spiralians.</title>
        <authorList>
            <person name="Mikhailov K.V."/>
            <person name="Slusarev G.S."/>
            <person name="Nikitin M.A."/>
            <person name="Logacheva M.D."/>
            <person name="Penin A."/>
            <person name="Aleoshin V."/>
            <person name="Panchin Y.V."/>
        </authorList>
    </citation>
    <scope>NUCLEOTIDE SEQUENCE [LARGE SCALE GENOMIC DNA]</scope>
    <source>
        <strain evidence="16">Intl2013</strain>
        <tissue evidence="16">Whole animal</tissue>
    </source>
</reference>
<dbReference type="GO" id="GO:0005829">
    <property type="term" value="C:cytosol"/>
    <property type="evidence" value="ECO:0007669"/>
    <property type="project" value="TreeGrafter"/>
</dbReference>
<name>A0A177AYM9_9BILA</name>
<dbReference type="Gene3D" id="3.40.30.10">
    <property type="entry name" value="Glutaredoxin"/>
    <property type="match status" value="1"/>
</dbReference>
<dbReference type="PANTHER" id="PTHR10681:SF163">
    <property type="entry name" value="AT16346P-RELATED"/>
    <property type="match status" value="1"/>
</dbReference>
<dbReference type="EC" id="1.11.1.24" evidence="2"/>
<keyword evidence="4" id="KW-0575">Peroxidase</keyword>
<sequence length="365" mass="41919">MMCRLVSRLNKLGGSLLANPMKEFYKLNHICRKISNSLVANQAPRFEGKSVFNKQFCDLSSDSFKGKYLVLFFYPLDFRFVCPTEICAFSDRFNEFRDINCDLVAVSTDSHFSHLAWINQPRNKGGLGDVNIHILSDTNHKISKDYCVFLKDKGFSQRGLYIIDDKNVVRHSCVNDFPIGRSVDETLRLVKAIQYFEKHGEVCPANWKPGNKSINKLTFFKRFFTYANTTRRHEKSLNSVQLIGRVGTNVESSTNNNSSYFSFATSRTIKNKETGEFESTADWHRVVITKEYLKNYVDSNIIKGDRLFIRGSINYYSYYKDDNSKHTITSILADDILFLKRKQVVGSAENTESNFDDSEIAESAI</sequence>
<dbReference type="GO" id="GO:0006260">
    <property type="term" value="P:DNA replication"/>
    <property type="evidence" value="ECO:0007669"/>
    <property type="project" value="InterPro"/>
</dbReference>
<evidence type="ECO:0000256" key="2">
    <source>
        <dbReference type="ARBA" id="ARBA00013017"/>
    </source>
</evidence>
<keyword evidence="17" id="KW-1185">Reference proteome</keyword>